<dbReference type="GO" id="GO:0045892">
    <property type="term" value="P:negative regulation of DNA-templated transcription"/>
    <property type="evidence" value="ECO:0007669"/>
    <property type="project" value="UniProtKB-ARBA"/>
</dbReference>
<proteinExistence type="predicted"/>
<dbReference type="AlphaFoldDB" id="A0ABD0VJ11"/>
<feature type="region of interest" description="Disordered" evidence="6">
    <location>
        <begin position="170"/>
        <end position="241"/>
    </location>
</feature>
<evidence type="ECO:0000256" key="4">
    <source>
        <dbReference type="ARBA" id="ARBA00023242"/>
    </source>
</evidence>
<dbReference type="Pfam" id="PF02671">
    <property type="entry name" value="PAH"/>
    <property type="match status" value="2"/>
</dbReference>
<keyword evidence="4 5" id="KW-0539">Nucleus</keyword>
<dbReference type="InterPro" id="IPR036600">
    <property type="entry name" value="PAH_sf"/>
</dbReference>
<evidence type="ECO:0000256" key="3">
    <source>
        <dbReference type="ARBA" id="ARBA00022737"/>
    </source>
</evidence>
<evidence type="ECO:0000256" key="1">
    <source>
        <dbReference type="ARBA" id="ARBA00004123"/>
    </source>
</evidence>
<dbReference type="SUPFAM" id="SSF47762">
    <property type="entry name" value="PAH2 domain"/>
    <property type="match status" value="2"/>
</dbReference>
<evidence type="ECO:0000313" key="8">
    <source>
        <dbReference type="EMBL" id="KAL0925039.1"/>
    </source>
</evidence>
<dbReference type="PROSITE" id="PS51477">
    <property type="entry name" value="PAH"/>
    <property type="match status" value="2"/>
</dbReference>
<sequence length="435" mass="50791">MASDMDTSEQKLTTGDALTYLKRVKDLFQDNKEKYNEFLEVMRDFKSQRIDTYGVIKRVQELFKGHRELILGFGKFLPDGYEIKVPEEKKPEEKKPVDFQEAFILVSKIKSRFENDRHTYKSFLDILEMYRNHTKSSSEVCQEVALLFENHEDLFVEFVHFLPDTSTSIAQRVSTGRPSARRDNKSRHATRTMRHPSMQKIQDRDMDREDEKKDAKKTLERVKCRKDKKINHGSPNVSKNVANHKASLPHSQEDYKDMDLSKCESCTPSYRLLPENCHAPASSHRSELEKSVLNDVWVSVSAGTEDYSSNHSKKSQYEETLFKCEDDRFELDLLLESAKGTLEKGQILLKKMQDDIKNLESPFRIEDHLTSPNLRCIERVYGDFGLDVLKALSKNARVALPIILNRLKQKQEEWSKCRAEFNKLWSEIYAQYNNK</sequence>
<dbReference type="InterPro" id="IPR013194">
    <property type="entry name" value="HDAC_interact_dom"/>
</dbReference>
<organism evidence="8 9">
    <name type="scientific">Dendrobium thyrsiflorum</name>
    <name type="common">Pinecone-like raceme dendrobium</name>
    <name type="synonym">Orchid</name>
    <dbReference type="NCBI Taxonomy" id="117978"/>
    <lineage>
        <taxon>Eukaryota</taxon>
        <taxon>Viridiplantae</taxon>
        <taxon>Streptophyta</taxon>
        <taxon>Embryophyta</taxon>
        <taxon>Tracheophyta</taxon>
        <taxon>Spermatophyta</taxon>
        <taxon>Magnoliopsida</taxon>
        <taxon>Liliopsida</taxon>
        <taxon>Asparagales</taxon>
        <taxon>Orchidaceae</taxon>
        <taxon>Epidendroideae</taxon>
        <taxon>Malaxideae</taxon>
        <taxon>Dendrobiinae</taxon>
        <taxon>Dendrobium</taxon>
    </lineage>
</organism>
<evidence type="ECO:0000256" key="6">
    <source>
        <dbReference type="SAM" id="MobiDB-lite"/>
    </source>
</evidence>
<evidence type="ECO:0000256" key="2">
    <source>
        <dbReference type="ARBA" id="ARBA00022491"/>
    </source>
</evidence>
<keyword evidence="9" id="KW-1185">Reference proteome</keyword>
<evidence type="ECO:0000313" key="9">
    <source>
        <dbReference type="Proteomes" id="UP001552299"/>
    </source>
</evidence>
<dbReference type="FunFam" id="1.20.1160.11:FF:000003">
    <property type="entry name" value="Paired amphipathic helix SIN3-like protein"/>
    <property type="match status" value="1"/>
</dbReference>
<evidence type="ECO:0000259" key="7">
    <source>
        <dbReference type="SMART" id="SM00761"/>
    </source>
</evidence>
<dbReference type="Proteomes" id="UP001552299">
    <property type="component" value="Unassembled WGS sequence"/>
</dbReference>
<dbReference type="FunFam" id="1.20.1160.11:FF:000001">
    <property type="entry name" value="Paired amphipathic helix protein Sin3"/>
    <property type="match status" value="1"/>
</dbReference>
<dbReference type="InterPro" id="IPR039774">
    <property type="entry name" value="Sin3-like"/>
</dbReference>
<dbReference type="EMBL" id="JANQDX010000004">
    <property type="protein sequence ID" value="KAL0925039.1"/>
    <property type="molecule type" value="Genomic_DNA"/>
</dbReference>
<dbReference type="Pfam" id="PF08295">
    <property type="entry name" value="Sin3_corepress"/>
    <property type="match status" value="1"/>
</dbReference>
<feature type="compositionally biased region" description="Basic and acidic residues" evidence="6">
    <location>
        <begin position="201"/>
        <end position="222"/>
    </location>
</feature>
<feature type="domain" description="Histone deacetylase interacting" evidence="7">
    <location>
        <begin position="262"/>
        <end position="362"/>
    </location>
</feature>
<name>A0ABD0VJ11_DENTH</name>
<reference evidence="8 9" key="1">
    <citation type="journal article" date="2024" name="Plant Biotechnol. J.">
        <title>Dendrobium thyrsiflorum genome and its molecular insights into genes involved in important horticultural traits.</title>
        <authorList>
            <person name="Chen B."/>
            <person name="Wang J.Y."/>
            <person name="Zheng P.J."/>
            <person name="Li K.L."/>
            <person name="Liang Y.M."/>
            <person name="Chen X.F."/>
            <person name="Zhang C."/>
            <person name="Zhao X."/>
            <person name="He X."/>
            <person name="Zhang G.Q."/>
            <person name="Liu Z.J."/>
            <person name="Xu Q."/>
        </authorList>
    </citation>
    <scope>NUCLEOTIDE SEQUENCE [LARGE SCALE GENOMIC DNA]</scope>
    <source>
        <strain evidence="8">GZMU011</strain>
    </source>
</reference>
<keyword evidence="3" id="KW-0677">Repeat</keyword>
<dbReference type="Gene3D" id="1.20.1160.11">
    <property type="entry name" value="Paired amphipathic helix"/>
    <property type="match status" value="2"/>
</dbReference>
<dbReference type="SMART" id="SM00761">
    <property type="entry name" value="HDAC_interact"/>
    <property type="match status" value="1"/>
</dbReference>
<comment type="subcellular location">
    <subcellularLocation>
        <location evidence="1 5">Nucleus</location>
    </subcellularLocation>
</comment>
<dbReference type="PANTHER" id="PTHR12346:SF0">
    <property type="entry name" value="SIN3A, ISOFORM G"/>
    <property type="match status" value="1"/>
</dbReference>
<dbReference type="PANTHER" id="PTHR12346">
    <property type="entry name" value="SIN3B-RELATED"/>
    <property type="match status" value="1"/>
</dbReference>
<dbReference type="InterPro" id="IPR003822">
    <property type="entry name" value="PAH"/>
</dbReference>
<comment type="caution">
    <text evidence="8">The sequence shown here is derived from an EMBL/GenBank/DDBJ whole genome shotgun (WGS) entry which is preliminary data.</text>
</comment>
<evidence type="ECO:0000256" key="5">
    <source>
        <dbReference type="PROSITE-ProRule" id="PRU00810"/>
    </source>
</evidence>
<protein>
    <recommendedName>
        <fullName evidence="7">Histone deacetylase interacting domain-containing protein</fullName>
    </recommendedName>
</protein>
<keyword evidence="2" id="KW-0678">Repressor</keyword>
<feature type="compositionally biased region" description="Basic residues" evidence="6">
    <location>
        <begin position="184"/>
        <end position="194"/>
    </location>
</feature>
<gene>
    <name evidence="8" type="ORF">M5K25_003345</name>
</gene>
<dbReference type="GO" id="GO:0005634">
    <property type="term" value="C:nucleus"/>
    <property type="evidence" value="ECO:0007669"/>
    <property type="project" value="UniProtKB-SubCell"/>
</dbReference>
<accession>A0ABD0VJ11</accession>